<dbReference type="GO" id="GO:0006351">
    <property type="term" value="P:DNA-templated transcription"/>
    <property type="evidence" value="ECO:0007669"/>
    <property type="project" value="InterPro"/>
</dbReference>
<dbReference type="InterPro" id="IPR001138">
    <property type="entry name" value="Zn2Cys6_DnaBD"/>
</dbReference>
<dbReference type="PANTHER" id="PTHR47338">
    <property type="entry name" value="ZN(II)2CYS6 TRANSCRIPTION FACTOR (EUROFUNG)-RELATED"/>
    <property type="match status" value="1"/>
</dbReference>
<name>A0A8H4KSJ4_9HYPO</name>
<dbReference type="GO" id="GO:0000981">
    <property type="term" value="F:DNA-binding transcription factor activity, RNA polymerase II-specific"/>
    <property type="evidence" value="ECO:0007669"/>
    <property type="project" value="InterPro"/>
</dbReference>
<accession>A0A8H4KSJ4</accession>
<dbReference type="CDD" id="cd12148">
    <property type="entry name" value="fungal_TF_MHR"/>
    <property type="match status" value="1"/>
</dbReference>
<proteinExistence type="predicted"/>
<dbReference type="EMBL" id="JAADYS010002786">
    <property type="protein sequence ID" value="KAF4454869.1"/>
    <property type="molecule type" value="Genomic_DNA"/>
</dbReference>
<dbReference type="InterPro" id="IPR050815">
    <property type="entry name" value="TF_fung"/>
</dbReference>
<evidence type="ECO:0000256" key="2">
    <source>
        <dbReference type="ARBA" id="ARBA00022723"/>
    </source>
</evidence>
<keyword evidence="6" id="KW-0539">Nucleus</keyword>
<comment type="caution">
    <text evidence="8">The sequence shown here is derived from an EMBL/GenBank/DDBJ whole genome shotgun (WGS) entry which is preliminary data.</text>
</comment>
<dbReference type="GO" id="GO:0003677">
    <property type="term" value="F:DNA binding"/>
    <property type="evidence" value="ECO:0007669"/>
    <property type="project" value="UniProtKB-KW"/>
</dbReference>
<keyword evidence="9" id="KW-1185">Reference proteome</keyword>
<dbReference type="Proteomes" id="UP000554235">
    <property type="component" value="Unassembled WGS sequence"/>
</dbReference>
<feature type="domain" description="Zn(2)-C6 fungal-type" evidence="7">
    <location>
        <begin position="12"/>
        <end position="42"/>
    </location>
</feature>
<dbReference type="Pfam" id="PF04082">
    <property type="entry name" value="Fungal_trans"/>
    <property type="match status" value="1"/>
</dbReference>
<sequence length="488" mass="55163">MSLASKHHSDSACEQCRRRKSKCDRIRPLCGSCVRANTTCVFVDERPKRGPKKGQLQALKSKVASLEQQLAERNDIDLTAPNPQDEESSFGADECDQFTQINEDTTLETVSWLDDLAATWEHTSLEFPEMNTIPTNFPNSALTSESLDLSDIVQADLVYPFAPIIHRERYFSWADQENPSLVHTSLRLAMWTLAATISAQFRSLSDRLYAATLQTLHRVDSIDRNVPWATGSVQLEEIQARLLLAHYEFIRMERHHVLLTATHAFRLVQLAGLHTVDVMDAAKYKDPFSPFPLESGERLDVILEEKRRTFWLAFCLDRLLNAHDTLTFTIQEEVIYVHLPTTEVNFQTSQSGPKHLLTEAIVAPEPITNTLAPFAQNVILTALYGRYPWDPMATFGHLLGRSAVIHLGKTAAAWTWQTAEHRLMAAGLEQRSYQAATELAHLASRLPRSSYLKAHPFLPNILAQTVAFLRRHAEMHDKESWGVPMGTT</sequence>
<dbReference type="CDD" id="cd00067">
    <property type="entry name" value="GAL4"/>
    <property type="match status" value="1"/>
</dbReference>
<evidence type="ECO:0000256" key="1">
    <source>
        <dbReference type="ARBA" id="ARBA00004123"/>
    </source>
</evidence>
<dbReference type="Pfam" id="PF00172">
    <property type="entry name" value="Zn_clus"/>
    <property type="match status" value="1"/>
</dbReference>
<dbReference type="GO" id="GO:0005634">
    <property type="term" value="C:nucleus"/>
    <property type="evidence" value="ECO:0007669"/>
    <property type="project" value="UniProtKB-SubCell"/>
</dbReference>
<reference evidence="8 9" key="1">
    <citation type="submission" date="2020-01" db="EMBL/GenBank/DDBJ databases">
        <title>Identification and distribution of gene clusters putatively required for synthesis of sphingolipid metabolism inhibitors in phylogenetically diverse species of the filamentous fungus Fusarium.</title>
        <authorList>
            <person name="Kim H.-S."/>
            <person name="Busman M."/>
            <person name="Brown D.W."/>
            <person name="Divon H."/>
            <person name="Uhlig S."/>
            <person name="Proctor R.H."/>
        </authorList>
    </citation>
    <scope>NUCLEOTIDE SEQUENCE [LARGE SCALE GENOMIC DNA]</scope>
    <source>
        <strain evidence="8 9">NRRL 20459</strain>
    </source>
</reference>
<dbReference type="SUPFAM" id="SSF57701">
    <property type="entry name" value="Zn2/Cys6 DNA-binding domain"/>
    <property type="match status" value="1"/>
</dbReference>
<keyword evidence="5" id="KW-0804">Transcription</keyword>
<dbReference type="Gene3D" id="4.10.240.10">
    <property type="entry name" value="Zn(2)-C6 fungal-type DNA-binding domain"/>
    <property type="match status" value="1"/>
</dbReference>
<keyword evidence="2" id="KW-0479">Metal-binding</keyword>
<evidence type="ECO:0000256" key="6">
    <source>
        <dbReference type="ARBA" id="ARBA00023242"/>
    </source>
</evidence>
<dbReference type="PROSITE" id="PS00463">
    <property type="entry name" value="ZN2_CY6_FUNGAL_1"/>
    <property type="match status" value="1"/>
</dbReference>
<keyword evidence="4" id="KW-0238">DNA-binding</keyword>
<dbReference type="InterPro" id="IPR036864">
    <property type="entry name" value="Zn2-C6_fun-type_DNA-bd_sf"/>
</dbReference>
<dbReference type="AlphaFoldDB" id="A0A8H4KSJ4"/>
<organism evidence="8 9">
    <name type="scientific">Fusarium albosuccineum</name>
    <dbReference type="NCBI Taxonomy" id="1237068"/>
    <lineage>
        <taxon>Eukaryota</taxon>
        <taxon>Fungi</taxon>
        <taxon>Dikarya</taxon>
        <taxon>Ascomycota</taxon>
        <taxon>Pezizomycotina</taxon>
        <taxon>Sordariomycetes</taxon>
        <taxon>Hypocreomycetidae</taxon>
        <taxon>Hypocreales</taxon>
        <taxon>Nectriaceae</taxon>
        <taxon>Fusarium</taxon>
        <taxon>Fusarium decemcellulare species complex</taxon>
    </lineage>
</organism>
<evidence type="ECO:0000256" key="4">
    <source>
        <dbReference type="ARBA" id="ARBA00023125"/>
    </source>
</evidence>
<gene>
    <name evidence="8" type="ORF">FALBO_15751</name>
</gene>
<dbReference type="SMART" id="SM00066">
    <property type="entry name" value="GAL4"/>
    <property type="match status" value="1"/>
</dbReference>
<comment type="subcellular location">
    <subcellularLocation>
        <location evidence="1">Nucleus</location>
    </subcellularLocation>
</comment>
<dbReference type="PROSITE" id="PS50048">
    <property type="entry name" value="ZN2_CY6_FUNGAL_2"/>
    <property type="match status" value="1"/>
</dbReference>
<keyword evidence="3" id="KW-0805">Transcription regulation</keyword>
<evidence type="ECO:0000313" key="8">
    <source>
        <dbReference type="EMBL" id="KAF4454869.1"/>
    </source>
</evidence>
<dbReference type="GO" id="GO:0008270">
    <property type="term" value="F:zinc ion binding"/>
    <property type="evidence" value="ECO:0007669"/>
    <property type="project" value="InterPro"/>
</dbReference>
<evidence type="ECO:0000313" key="9">
    <source>
        <dbReference type="Proteomes" id="UP000554235"/>
    </source>
</evidence>
<evidence type="ECO:0000256" key="3">
    <source>
        <dbReference type="ARBA" id="ARBA00023015"/>
    </source>
</evidence>
<dbReference type="PANTHER" id="PTHR47338:SF3">
    <property type="entry name" value="C6 FINGER DOMAIN TRANSCRIPTION FACTOR DBAA-RELATED"/>
    <property type="match status" value="1"/>
</dbReference>
<dbReference type="OrthoDB" id="3037908at2759"/>
<dbReference type="InterPro" id="IPR007219">
    <property type="entry name" value="XnlR_reg_dom"/>
</dbReference>
<evidence type="ECO:0000259" key="7">
    <source>
        <dbReference type="PROSITE" id="PS50048"/>
    </source>
</evidence>
<protein>
    <submittedName>
        <fullName evidence="8">Fungal specific transcription factor domain</fullName>
    </submittedName>
</protein>
<evidence type="ECO:0000256" key="5">
    <source>
        <dbReference type="ARBA" id="ARBA00023163"/>
    </source>
</evidence>